<dbReference type="Pfam" id="PF01063">
    <property type="entry name" value="Aminotran_4"/>
    <property type="match status" value="1"/>
</dbReference>
<reference evidence="1 2" key="1">
    <citation type="submission" date="2020-03" db="EMBL/GenBank/DDBJ databases">
        <title>Genomic analysis of Bacteroides faecium CBA7301.</title>
        <authorList>
            <person name="Kim J."/>
            <person name="Roh S.W."/>
        </authorList>
    </citation>
    <scope>NUCLEOTIDE SEQUENCE [LARGE SCALE GENOMIC DNA]</scope>
    <source>
        <strain evidence="1 2">CBA7301</strain>
    </source>
</reference>
<dbReference type="InterPro" id="IPR043131">
    <property type="entry name" value="BCAT-like_N"/>
</dbReference>
<accession>A0A6H0KSQ1</accession>
<dbReference type="GO" id="GO:0016829">
    <property type="term" value="F:lyase activity"/>
    <property type="evidence" value="ECO:0007669"/>
    <property type="project" value="UniProtKB-KW"/>
</dbReference>
<keyword evidence="2" id="KW-1185">Reference proteome</keyword>
<proteinExistence type="predicted"/>
<evidence type="ECO:0000313" key="1">
    <source>
        <dbReference type="EMBL" id="QIU96071.1"/>
    </source>
</evidence>
<dbReference type="Proteomes" id="UP000501780">
    <property type="component" value="Chromosome"/>
</dbReference>
<dbReference type="InterPro" id="IPR001544">
    <property type="entry name" value="Aminotrans_IV"/>
</dbReference>
<name>A0A6H0KSQ1_9BACE</name>
<dbReference type="Gene3D" id="3.30.470.10">
    <property type="match status" value="1"/>
</dbReference>
<dbReference type="EMBL" id="CP050831">
    <property type="protein sequence ID" value="QIU96071.1"/>
    <property type="molecule type" value="Genomic_DNA"/>
</dbReference>
<organism evidence="1 2">
    <name type="scientific">Bacteroides faecium</name>
    <dbReference type="NCBI Taxonomy" id="2715212"/>
    <lineage>
        <taxon>Bacteria</taxon>
        <taxon>Pseudomonadati</taxon>
        <taxon>Bacteroidota</taxon>
        <taxon>Bacteroidia</taxon>
        <taxon>Bacteroidales</taxon>
        <taxon>Bacteroidaceae</taxon>
        <taxon>Bacteroides</taxon>
    </lineage>
</organism>
<dbReference type="AlphaFoldDB" id="A0A6H0KSQ1"/>
<dbReference type="KEGG" id="bfc:BacF7301_18780"/>
<dbReference type="Gene3D" id="3.20.10.10">
    <property type="entry name" value="D-amino Acid Aminotransferase, subunit A, domain 2"/>
    <property type="match status" value="1"/>
</dbReference>
<keyword evidence="1" id="KW-0456">Lyase</keyword>
<dbReference type="SUPFAM" id="SSF56752">
    <property type="entry name" value="D-aminoacid aminotransferase-like PLP-dependent enzymes"/>
    <property type="match status" value="1"/>
</dbReference>
<dbReference type="InterPro" id="IPR043132">
    <property type="entry name" value="BCAT-like_C"/>
</dbReference>
<dbReference type="RefSeq" id="WP_167965206.1">
    <property type="nucleotide sequence ID" value="NZ_CP050831.1"/>
</dbReference>
<dbReference type="InterPro" id="IPR036038">
    <property type="entry name" value="Aminotransferase-like"/>
</dbReference>
<protein>
    <submittedName>
        <fullName evidence="1">4-amino-4-deoxychorismate lyase</fullName>
    </submittedName>
</protein>
<evidence type="ECO:0000313" key="2">
    <source>
        <dbReference type="Proteomes" id="UP000501780"/>
    </source>
</evidence>
<gene>
    <name evidence="1" type="ORF">BacF7301_18780</name>
</gene>
<sequence length="198" mass="23315">MCPFIETIRIEDGNIYNLDYHTERFNRTRAAFWKDSTPLILQEFISPQSLQGIHKCRIVYGREIEEITYAPYQMREVSSLRLVVADTIDYTYKSTNREDLNILYAQRERADDVLIVRNGYLTDTSIANVALYDGKMWYTPSHPLLRGTKRAELLDRQLIVERDISQTHLGEYSKVMLFNAMIDWGRIMLPIDDKHFIL</sequence>